<evidence type="ECO:0000256" key="3">
    <source>
        <dbReference type="ARBA" id="ARBA00022827"/>
    </source>
</evidence>
<dbReference type="PANTHER" id="PTHR43429">
    <property type="entry name" value="PYRIDINE NUCLEOTIDE-DISULFIDE OXIDOREDUCTASE DOMAIN-CONTAINING"/>
    <property type="match status" value="1"/>
</dbReference>
<dbReference type="Pfam" id="PF07992">
    <property type="entry name" value="Pyr_redox_2"/>
    <property type="match status" value="1"/>
</dbReference>
<accession>A0ABT6NBS9</accession>
<keyword evidence="7" id="KW-1185">Reference proteome</keyword>
<feature type="domain" description="FAD/NAD(P)-binding" evidence="4">
    <location>
        <begin position="4"/>
        <end position="294"/>
    </location>
</feature>
<evidence type="ECO:0000259" key="5">
    <source>
        <dbReference type="Pfam" id="PF18267"/>
    </source>
</evidence>
<dbReference type="PRINTS" id="PR00368">
    <property type="entry name" value="FADPNR"/>
</dbReference>
<dbReference type="Gene3D" id="3.30.390.30">
    <property type="match status" value="1"/>
</dbReference>
<evidence type="ECO:0000256" key="1">
    <source>
        <dbReference type="ARBA" id="ARBA00001974"/>
    </source>
</evidence>
<dbReference type="SUPFAM" id="SSF51905">
    <property type="entry name" value="FAD/NAD(P)-binding domain"/>
    <property type="match status" value="2"/>
</dbReference>
<dbReference type="InterPro" id="IPR036188">
    <property type="entry name" value="FAD/NAD-bd_sf"/>
</dbReference>
<dbReference type="EMBL" id="JARYZI010000004">
    <property type="protein sequence ID" value="MDH8677880.1"/>
    <property type="molecule type" value="Genomic_DNA"/>
</dbReference>
<dbReference type="Pfam" id="PF18267">
    <property type="entry name" value="Rubredoxin_C"/>
    <property type="match status" value="1"/>
</dbReference>
<comment type="caution">
    <text evidence="6">The sequence shown here is derived from an EMBL/GenBank/DDBJ whole genome shotgun (WGS) entry which is preliminary data.</text>
</comment>
<dbReference type="InterPro" id="IPR016156">
    <property type="entry name" value="FAD/NAD-linked_Rdtase_dimer_sf"/>
</dbReference>
<reference evidence="6 7" key="1">
    <citation type="submission" date="2023-04" db="EMBL/GenBank/DDBJ databases">
        <title>Fusibacter bizertensis strain WBS, isolated from littoral bottom sediments of the Arctic seas - biochemical and genomic analysis.</title>
        <authorList>
            <person name="Brioukhanov A.L."/>
        </authorList>
    </citation>
    <scope>NUCLEOTIDE SEQUENCE [LARGE SCALE GENOMIC DNA]</scope>
    <source>
        <strain evidence="6 7">WBS</strain>
    </source>
</reference>
<dbReference type="PANTHER" id="PTHR43429:SF3">
    <property type="entry name" value="NITRITE REDUCTASE [NAD(P)H]"/>
    <property type="match status" value="1"/>
</dbReference>
<gene>
    <name evidence="6" type="ORF">QE109_06960</name>
</gene>
<sequence>MKERIVIIGNGAAGNAALEEIISSKGDYDITVITAEKTPPYYRPMLSEYISVKEIPKRFYLHDHNWYKDNNIKILYGTEVTAIHTDAQTLSILDGDPIAYDKLLLCIGSHNFIPPIPGAELEHVMDLRHLEDAEILKSKAWNSKKAVIIGGGLLGLELGWQLRKLNVEVSVIEMMDRLLPRQLDTEASQLFEKKVLETGIKVIKGVQTHEIYGTSAAEGVKISSGESIDADFVVISIGIRAEVKLAQDGGLLTNRGILVNDFMQTNIKNIYAAGDCAEHQGTNFAIWPEAVEQGKIAGLNMIDDKSVYTPVVPFNIYHGMNLRLFSIGDVGGNPANTYEVIRKGDDENFEKYFFLNDKIVGGVLMGNISKSSKLKKGVSESMTKTDFEQLIG</sequence>
<dbReference type="Proteomes" id="UP001158045">
    <property type="component" value="Unassembled WGS sequence"/>
</dbReference>
<feature type="domain" description="NADH-rubredoxin oxidoreductase C-terminal" evidence="5">
    <location>
        <begin position="313"/>
        <end position="380"/>
    </location>
</feature>
<dbReference type="Gene3D" id="3.50.50.60">
    <property type="entry name" value="FAD/NAD(P)-binding domain"/>
    <property type="match status" value="2"/>
</dbReference>
<name>A0ABT6NBS9_9FIRM</name>
<evidence type="ECO:0000313" key="7">
    <source>
        <dbReference type="Proteomes" id="UP001158045"/>
    </source>
</evidence>
<dbReference type="InterPro" id="IPR023753">
    <property type="entry name" value="FAD/NAD-binding_dom"/>
</dbReference>
<keyword evidence="2" id="KW-0285">Flavoprotein</keyword>
<evidence type="ECO:0000256" key="2">
    <source>
        <dbReference type="ARBA" id="ARBA00022630"/>
    </source>
</evidence>
<proteinExistence type="predicted"/>
<keyword evidence="3" id="KW-0274">FAD</keyword>
<dbReference type="InterPro" id="IPR041575">
    <property type="entry name" value="Rubredoxin_C"/>
</dbReference>
<protein>
    <submittedName>
        <fullName evidence="6">FAD-dependent oxidoreductase</fullName>
    </submittedName>
</protein>
<evidence type="ECO:0000259" key="4">
    <source>
        <dbReference type="Pfam" id="PF07992"/>
    </source>
</evidence>
<comment type="cofactor">
    <cofactor evidence="1">
        <name>FAD</name>
        <dbReference type="ChEBI" id="CHEBI:57692"/>
    </cofactor>
</comment>
<organism evidence="6 7">
    <name type="scientific">Fusibacter bizertensis</name>
    <dbReference type="NCBI Taxonomy" id="1488331"/>
    <lineage>
        <taxon>Bacteria</taxon>
        <taxon>Bacillati</taxon>
        <taxon>Bacillota</taxon>
        <taxon>Clostridia</taxon>
        <taxon>Eubacteriales</taxon>
        <taxon>Eubacteriales Family XII. Incertae Sedis</taxon>
        <taxon>Fusibacter</taxon>
    </lineage>
</organism>
<dbReference type="RefSeq" id="WP_281093708.1">
    <property type="nucleotide sequence ID" value="NZ_JARYZI010000004.1"/>
</dbReference>
<evidence type="ECO:0000313" key="6">
    <source>
        <dbReference type="EMBL" id="MDH8677880.1"/>
    </source>
</evidence>
<dbReference type="PRINTS" id="PR00411">
    <property type="entry name" value="PNDRDTASEI"/>
</dbReference>
<dbReference type="InterPro" id="IPR050260">
    <property type="entry name" value="FAD-bd_OxRdtase"/>
</dbReference>